<dbReference type="EMBL" id="BLLK01000038">
    <property type="protein sequence ID" value="GFH49864.1"/>
    <property type="molecule type" value="Genomic_DNA"/>
</dbReference>
<comment type="caution">
    <text evidence="2">The sequence shown here is derived from an EMBL/GenBank/DDBJ whole genome shotgun (WGS) entry which is preliminary data.</text>
</comment>
<accession>A0AAD3H4Q3</accession>
<keyword evidence="3" id="KW-1185">Reference proteome</keyword>
<dbReference type="SUPFAM" id="SSF56112">
    <property type="entry name" value="Protein kinase-like (PK-like)"/>
    <property type="match status" value="1"/>
</dbReference>
<sequence length="388" mass="43855">MSHLNEDFLRKRSQQILDAKAKSKAIFNKEAEASFPRFKPDEITLGRVLGKGGFCTVSEVVGVKPASVEDDMADMNLEENPYIGLQNKKFITDRHLRNGKARYAIKKVTDGCFQKGDPQFFVSSTIDLAMEVKFLAVLRHTHIIKMRALADVPHTSGEFFILMDCLTGTLEDRIEKIWKPEAGKRMVRKEVKNELMCDRVAVAFDICSALEFLHEKKIIYRDLKPENLGFDVRDDIKLFDFGLSAELDDDTIVPGSRPATYNLTGETGSFRYMAPEVANSQPYNTTADVFAVSILLSFMIELKQPFKGYNFTKMKQKVFNGKDRPAISKDCPKKIAALLPKMWDRNLANRPNLEQVKAILEEVILDLNGGDAALLDMTNRTNKSLNGR</sequence>
<dbReference type="SMART" id="SM00220">
    <property type="entry name" value="S_TKc"/>
    <property type="match status" value="1"/>
</dbReference>
<dbReference type="GO" id="GO:0005524">
    <property type="term" value="F:ATP binding"/>
    <property type="evidence" value="ECO:0007669"/>
    <property type="project" value="InterPro"/>
</dbReference>
<name>A0AAD3H4Q3_9STRA</name>
<evidence type="ECO:0000259" key="1">
    <source>
        <dbReference type="PROSITE" id="PS50011"/>
    </source>
</evidence>
<gene>
    <name evidence="2" type="ORF">CTEN210_06340</name>
</gene>
<dbReference type="InterPro" id="IPR051681">
    <property type="entry name" value="Ser/Thr_Kinases-Pseudokinases"/>
</dbReference>
<dbReference type="Proteomes" id="UP001054902">
    <property type="component" value="Unassembled WGS sequence"/>
</dbReference>
<organism evidence="2 3">
    <name type="scientific">Chaetoceros tenuissimus</name>
    <dbReference type="NCBI Taxonomy" id="426638"/>
    <lineage>
        <taxon>Eukaryota</taxon>
        <taxon>Sar</taxon>
        <taxon>Stramenopiles</taxon>
        <taxon>Ochrophyta</taxon>
        <taxon>Bacillariophyta</taxon>
        <taxon>Coscinodiscophyceae</taxon>
        <taxon>Chaetocerotophycidae</taxon>
        <taxon>Chaetocerotales</taxon>
        <taxon>Chaetocerotaceae</taxon>
        <taxon>Chaetoceros</taxon>
    </lineage>
</organism>
<feature type="domain" description="Protein kinase" evidence="1">
    <location>
        <begin position="43"/>
        <end position="364"/>
    </location>
</feature>
<dbReference type="PANTHER" id="PTHR44329">
    <property type="entry name" value="SERINE/THREONINE-PROTEIN KINASE TNNI3K-RELATED"/>
    <property type="match status" value="1"/>
</dbReference>
<reference evidence="2 3" key="1">
    <citation type="journal article" date="2021" name="Sci. Rep.">
        <title>The genome of the diatom Chaetoceros tenuissimus carries an ancient integrated fragment of an extant virus.</title>
        <authorList>
            <person name="Hongo Y."/>
            <person name="Kimura K."/>
            <person name="Takaki Y."/>
            <person name="Yoshida Y."/>
            <person name="Baba S."/>
            <person name="Kobayashi G."/>
            <person name="Nagasaki K."/>
            <person name="Hano T."/>
            <person name="Tomaru Y."/>
        </authorList>
    </citation>
    <scope>NUCLEOTIDE SEQUENCE [LARGE SCALE GENOMIC DNA]</scope>
    <source>
        <strain evidence="2 3">NIES-3715</strain>
    </source>
</reference>
<protein>
    <recommendedName>
        <fullName evidence="1">Protein kinase domain-containing protein</fullName>
    </recommendedName>
</protein>
<dbReference type="InterPro" id="IPR000719">
    <property type="entry name" value="Prot_kinase_dom"/>
</dbReference>
<dbReference type="InterPro" id="IPR011009">
    <property type="entry name" value="Kinase-like_dom_sf"/>
</dbReference>
<dbReference type="AlphaFoldDB" id="A0AAD3H4Q3"/>
<evidence type="ECO:0000313" key="3">
    <source>
        <dbReference type="Proteomes" id="UP001054902"/>
    </source>
</evidence>
<dbReference type="GO" id="GO:0004674">
    <property type="term" value="F:protein serine/threonine kinase activity"/>
    <property type="evidence" value="ECO:0007669"/>
    <property type="project" value="TreeGrafter"/>
</dbReference>
<dbReference type="Gene3D" id="1.10.510.10">
    <property type="entry name" value="Transferase(Phosphotransferase) domain 1"/>
    <property type="match status" value="1"/>
</dbReference>
<dbReference type="PROSITE" id="PS50011">
    <property type="entry name" value="PROTEIN_KINASE_DOM"/>
    <property type="match status" value="1"/>
</dbReference>
<dbReference type="Pfam" id="PF00069">
    <property type="entry name" value="Pkinase"/>
    <property type="match status" value="1"/>
</dbReference>
<dbReference type="Gene3D" id="3.30.200.20">
    <property type="entry name" value="Phosphorylase Kinase, domain 1"/>
    <property type="match status" value="1"/>
</dbReference>
<proteinExistence type="predicted"/>
<evidence type="ECO:0000313" key="2">
    <source>
        <dbReference type="EMBL" id="GFH49864.1"/>
    </source>
</evidence>